<keyword evidence="2" id="KW-1185">Reference proteome</keyword>
<organism evidence="1 2">
    <name type="scientific">Gordonia phage Syleon</name>
    <dbReference type="NCBI Taxonomy" id="2653718"/>
    <lineage>
        <taxon>Viruses</taxon>
        <taxon>Duplodnaviria</taxon>
        <taxon>Heunggongvirae</taxon>
        <taxon>Uroviricota</taxon>
        <taxon>Caudoviricetes</taxon>
        <taxon>Deeyouvirinae</taxon>
        <taxon>Octobienvirus</taxon>
        <taxon>Octobienvirus syleon</taxon>
    </lineage>
</organism>
<dbReference type="EMBL" id="MN444870">
    <property type="protein sequence ID" value="QGH75756.1"/>
    <property type="molecule type" value="Genomic_DNA"/>
</dbReference>
<protein>
    <submittedName>
        <fullName evidence="1">Minor tail protein</fullName>
    </submittedName>
</protein>
<dbReference type="RefSeq" id="YP_010246686.1">
    <property type="nucleotide sequence ID" value="NC_060137.1"/>
</dbReference>
<dbReference type="GeneID" id="70081251"/>
<gene>
    <name evidence="1" type="primary">27</name>
    <name evidence="1" type="ORF">SEA_SYLEON_27</name>
</gene>
<sequence length="303" mass="34181">MPQSDLSIEWRAPDGSVWHVSGEGAEEEGVLLLPKPTKLYDAPTVTYWAQSAQKHVYQGFRIERREPVIGFQIWAGPYGTARDWRDIDSEFSLAWEFEREGQLVFITDDGERSLGLRKLTEPTCYEGAIEQGKDPFMYADATVVMNTAGEEPLWVGETVEIPFTCPTSSGSTTFEIENDGNVDMWPRWTASCSRAGGRFMLPDWSFGSDEYGRAVADQNRTWPTPVLLLNEHIDVNSDPDEELLLSSLGTNTWNRTEGNGLMYPIPPHTPKTQVPVTWTGVEPGDSIMLTYTRMYTRPWGVTR</sequence>
<proteinExistence type="predicted"/>
<reference evidence="1 2" key="1">
    <citation type="submission" date="2019-09" db="EMBL/GenBank/DDBJ databases">
        <authorList>
            <person name="Falcon-Lizardi N."/>
            <person name="Rios-Rosa Y."/>
            <person name="Rivera-Cruz A."/>
            <person name="Rivera-Espinal N.S."/>
            <person name="Rodriguez-Cotto F.E."/>
            <person name="Rosa-Flores A.N."/>
            <person name="Rubin M.R."/>
            <person name="Vazquez E."/>
            <person name="Molloy S.D."/>
            <person name="Garlena R.A."/>
            <person name="Russell D.A."/>
            <person name="Pope W.H."/>
            <person name="Jacobs-Sera D."/>
            <person name="Hatfull G.F."/>
        </authorList>
    </citation>
    <scope>NUCLEOTIDE SEQUENCE [LARGE SCALE GENOMIC DNA]</scope>
</reference>
<dbReference type="KEGG" id="vg:70081251"/>
<name>A0A5Q2WBB9_9CAUD</name>
<dbReference type="Proteomes" id="UP000346466">
    <property type="component" value="Segment"/>
</dbReference>
<evidence type="ECO:0000313" key="1">
    <source>
        <dbReference type="EMBL" id="QGH75756.1"/>
    </source>
</evidence>
<accession>A0A5Q2WBB9</accession>
<evidence type="ECO:0000313" key="2">
    <source>
        <dbReference type="Proteomes" id="UP000346466"/>
    </source>
</evidence>